<dbReference type="Gene3D" id="1.10.10.60">
    <property type="entry name" value="Homeodomain-like"/>
    <property type="match status" value="1"/>
</dbReference>
<feature type="domain" description="HTH araC/xylS-type" evidence="4">
    <location>
        <begin position="204"/>
        <end position="302"/>
    </location>
</feature>
<reference evidence="5 6" key="1">
    <citation type="submission" date="2023-01" db="EMBL/GenBank/DDBJ databases">
        <title>Minimal conservation of predation-associated metabolite biosynthetic gene clusters underscores biosynthetic potential of Myxococcota including descriptions for ten novel species: Archangium lansinium sp. nov., Myxococcus landrumus sp. nov., Nannocystis bai.</title>
        <authorList>
            <person name="Ahearne A."/>
            <person name="Stevens C."/>
            <person name="Dowd S."/>
        </authorList>
    </citation>
    <scope>NUCLEOTIDE SEQUENCE [LARGE SCALE GENOMIC DNA]</scope>
    <source>
        <strain evidence="5 6">WIWO2</strain>
    </source>
</reference>
<keyword evidence="2" id="KW-0238">DNA-binding</keyword>
<sequence>MASRASRVSRASRSAIPFVRAGTREPIEALRQAEIRASSRSLRWTGMVAELGVNPSWETDHLAVAGHYIAINLADAPLRFERKGQRGFERVEMPPGSLWLQPAEVPFSHRVSEATIYGALVLDPARLARLAGVRELLLEPRVGLVDAQIEHVLRALLVEVSRGGATGALFADAMLSGLAARLGARHAARPDRPARGGLSPATLRRLLDYIEAHLGDDFGLEALSGVAGLSPAHMAREFKRALGEPPLAYVTRRRLDRAREALLAGGRPIGELAGALGFADQSHLTRLFKRRFGITPGALARGR</sequence>
<gene>
    <name evidence="5" type="ORF">POL72_24525</name>
</gene>
<dbReference type="PANTHER" id="PTHR46796:SF6">
    <property type="entry name" value="ARAC SUBFAMILY"/>
    <property type="match status" value="1"/>
</dbReference>
<dbReference type="InterPro" id="IPR009057">
    <property type="entry name" value="Homeodomain-like_sf"/>
</dbReference>
<keyword evidence="1" id="KW-0805">Transcription regulation</keyword>
<evidence type="ECO:0000256" key="2">
    <source>
        <dbReference type="ARBA" id="ARBA00023125"/>
    </source>
</evidence>
<dbReference type="PROSITE" id="PS01124">
    <property type="entry name" value="HTH_ARAC_FAMILY_2"/>
    <property type="match status" value="1"/>
</dbReference>
<dbReference type="InterPro" id="IPR018060">
    <property type="entry name" value="HTH_AraC"/>
</dbReference>
<proteinExistence type="predicted"/>
<dbReference type="Proteomes" id="UP001217485">
    <property type="component" value="Unassembled WGS sequence"/>
</dbReference>
<dbReference type="PANTHER" id="PTHR46796">
    <property type="entry name" value="HTH-TYPE TRANSCRIPTIONAL ACTIVATOR RHAS-RELATED"/>
    <property type="match status" value="1"/>
</dbReference>
<dbReference type="SMART" id="SM00342">
    <property type="entry name" value="HTH_ARAC"/>
    <property type="match status" value="1"/>
</dbReference>
<dbReference type="RefSeq" id="WP_272097982.1">
    <property type="nucleotide sequence ID" value="NZ_JAQNDK010000003.1"/>
</dbReference>
<evidence type="ECO:0000259" key="4">
    <source>
        <dbReference type="PROSITE" id="PS01124"/>
    </source>
</evidence>
<name>A0ABT5C4Q3_9BACT</name>
<dbReference type="Pfam" id="PF12833">
    <property type="entry name" value="HTH_18"/>
    <property type="match status" value="1"/>
</dbReference>
<evidence type="ECO:0000313" key="6">
    <source>
        <dbReference type="Proteomes" id="UP001217485"/>
    </source>
</evidence>
<evidence type="ECO:0000256" key="1">
    <source>
        <dbReference type="ARBA" id="ARBA00023015"/>
    </source>
</evidence>
<keyword evidence="6" id="KW-1185">Reference proteome</keyword>
<dbReference type="SUPFAM" id="SSF46689">
    <property type="entry name" value="Homeodomain-like"/>
    <property type="match status" value="2"/>
</dbReference>
<evidence type="ECO:0000256" key="3">
    <source>
        <dbReference type="ARBA" id="ARBA00023163"/>
    </source>
</evidence>
<protein>
    <submittedName>
        <fullName evidence="5">AraC family transcriptional regulator</fullName>
    </submittedName>
</protein>
<comment type="caution">
    <text evidence="5">The sequence shown here is derived from an EMBL/GenBank/DDBJ whole genome shotgun (WGS) entry which is preliminary data.</text>
</comment>
<dbReference type="InterPro" id="IPR050204">
    <property type="entry name" value="AraC_XylS_family_regulators"/>
</dbReference>
<organism evidence="5 6">
    <name type="scientific">Sorangium atrum</name>
    <dbReference type="NCBI Taxonomy" id="2995308"/>
    <lineage>
        <taxon>Bacteria</taxon>
        <taxon>Pseudomonadati</taxon>
        <taxon>Myxococcota</taxon>
        <taxon>Polyangia</taxon>
        <taxon>Polyangiales</taxon>
        <taxon>Polyangiaceae</taxon>
        <taxon>Sorangium</taxon>
    </lineage>
</organism>
<dbReference type="EMBL" id="JAQNDK010000003">
    <property type="protein sequence ID" value="MDC0680928.1"/>
    <property type="molecule type" value="Genomic_DNA"/>
</dbReference>
<evidence type="ECO:0000313" key="5">
    <source>
        <dbReference type="EMBL" id="MDC0680928.1"/>
    </source>
</evidence>
<accession>A0ABT5C4Q3</accession>
<keyword evidence="3" id="KW-0804">Transcription</keyword>